<reference evidence="8 9" key="1">
    <citation type="submission" date="2018-08" db="EMBL/GenBank/DDBJ databases">
        <title>Actinomadura spongicola sp. nov., isolated from marine sponge Leucetta chagosensis.</title>
        <authorList>
            <person name="Li L."/>
            <person name="Lin H.W."/>
        </authorList>
    </citation>
    <scope>NUCLEOTIDE SEQUENCE [LARGE SCALE GENOMIC DNA]</scope>
    <source>
        <strain evidence="8 9">LHW52907</strain>
    </source>
</reference>
<dbReference type="InterPro" id="IPR020846">
    <property type="entry name" value="MFS_dom"/>
</dbReference>
<keyword evidence="9" id="KW-1185">Reference proteome</keyword>
<dbReference type="Pfam" id="PF07690">
    <property type="entry name" value="MFS_1"/>
    <property type="match status" value="1"/>
</dbReference>
<protein>
    <submittedName>
        <fullName evidence="8">MFS transporter</fullName>
    </submittedName>
</protein>
<evidence type="ECO:0000313" key="8">
    <source>
        <dbReference type="EMBL" id="RFS86901.1"/>
    </source>
</evidence>
<keyword evidence="3 6" id="KW-1133">Transmembrane helix</keyword>
<feature type="transmembrane region" description="Helical" evidence="6">
    <location>
        <begin position="372"/>
        <end position="394"/>
    </location>
</feature>
<dbReference type="PANTHER" id="PTHR23523:SF2">
    <property type="entry name" value="2-NITROIMIDAZOLE TRANSPORTER"/>
    <property type="match status" value="1"/>
</dbReference>
<evidence type="ECO:0000256" key="4">
    <source>
        <dbReference type="ARBA" id="ARBA00023136"/>
    </source>
</evidence>
<feature type="transmembrane region" description="Helical" evidence="6">
    <location>
        <begin position="220"/>
        <end position="241"/>
    </location>
</feature>
<sequence>MTKEEMRTPLSRATALWSLIGLVLLTINLRAAITGIAPVLGDLRDVFGLSGAEIGVLTTLPVLSLGVFASVAPVVARRFGAETAIAGSLVMITMGILLRVVQSPISLFAGTVLVGAGIAMGNVLAPAVIKRAFPSSVGSLTGLTMMLMATSGAVAAGLAVPLNEAGGWRLALAVWAVPSMIALLVWGPLAVRRRRAPEPSDAPRSPVAASAGSLLRSPTAWYVAVFMGLASLMFYVLMSWLPEIMRDAGFTPATAGMMMSAMLIVGVPLGFLVPVFAARLRDQRPLVVAVAVAMVTGLGGLLLAPSAGWAWVLVLGLATGSAFPLAYTLLSLRSSSPVIAAGLSGMAQTGGYLLAGFGPLAMGVLHDVTDGWTVPLVLLLVLVVPEVLFGLLAARPGLVRPADPRSVRTPSAAKTRERAPEPAGVR</sequence>
<feature type="transmembrane region" description="Helical" evidence="6">
    <location>
        <begin position="253"/>
        <end position="278"/>
    </location>
</feature>
<feature type="transmembrane region" description="Helical" evidence="6">
    <location>
        <begin position="140"/>
        <end position="160"/>
    </location>
</feature>
<dbReference type="SUPFAM" id="SSF103473">
    <property type="entry name" value="MFS general substrate transporter"/>
    <property type="match status" value="1"/>
</dbReference>
<dbReference type="OrthoDB" id="5317164at2"/>
<organism evidence="8 9">
    <name type="scientific">Actinomadura spongiicola</name>
    <dbReference type="NCBI Taxonomy" id="2303421"/>
    <lineage>
        <taxon>Bacteria</taxon>
        <taxon>Bacillati</taxon>
        <taxon>Actinomycetota</taxon>
        <taxon>Actinomycetes</taxon>
        <taxon>Streptosporangiales</taxon>
        <taxon>Thermomonosporaceae</taxon>
        <taxon>Actinomadura</taxon>
    </lineage>
</organism>
<dbReference type="Proteomes" id="UP000262882">
    <property type="component" value="Unassembled WGS sequence"/>
</dbReference>
<keyword evidence="2 6" id="KW-0812">Transmembrane</keyword>
<feature type="region of interest" description="Disordered" evidence="5">
    <location>
        <begin position="402"/>
        <end position="426"/>
    </location>
</feature>
<feature type="transmembrane region" description="Helical" evidence="6">
    <location>
        <begin position="55"/>
        <end position="76"/>
    </location>
</feature>
<evidence type="ECO:0000256" key="5">
    <source>
        <dbReference type="SAM" id="MobiDB-lite"/>
    </source>
</evidence>
<evidence type="ECO:0000256" key="6">
    <source>
        <dbReference type="SAM" id="Phobius"/>
    </source>
</evidence>
<name>A0A372GNC6_9ACTN</name>
<dbReference type="GO" id="GO:0022857">
    <property type="term" value="F:transmembrane transporter activity"/>
    <property type="evidence" value="ECO:0007669"/>
    <property type="project" value="InterPro"/>
</dbReference>
<dbReference type="EMBL" id="QVNQ01000001">
    <property type="protein sequence ID" value="RFS86901.1"/>
    <property type="molecule type" value="Genomic_DNA"/>
</dbReference>
<dbReference type="InterPro" id="IPR011701">
    <property type="entry name" value="MFS"/>
</dbReference>
<feature type="transmembrane region" description="Helical" evidence="6">
    <location>
        <begin position="337"/>
        <end position="360"/>
    </location>
</feature>
<feature type="transmembrane region" description="Helical" evidence="6">
    <location>
        <begin position="107"/>
        <end position="128"/>
    </location>
</feature>
<evidence type="ECO:0000256" key="3">
    <source>
        <dbReference type="ARBA" id="ARBA00022989"/>
    </source>
</evidence>
<evidence type="ECO:0000256" key="2">
    <source>
        <dbReference type="ARBA" id="ARBA00022692"/>
    </source>
</evidence>
<dbReference type="PANTHER" id="PTHR23523">
    <property type="match status" value="1"/>
</dbReference>
<keyword evidence="4 6" id="KW-0472">Membrane</keyword>
<feature type="transmembrane region" description="Helical" evidence="6">
    <location>
        <begin position="166"/>
        <end position="186"/>
    </location>
</feature>
<dbReference type="InterPro" id="IPR036259">
    <property type="entry name" value="MFS_trans_sf"/>
</dbReference>
<dbReference type="InterPro" id="IPR052524">
    <property type="entry name" value="MFS_Cyanate_Porter"/>
</dbReference>
<comment type="subcellular location">
    <subcellularLocation>
        <location evidence="1">Cell membrane</location>
        <topology evidence="1">Multi-pass membrane protein</topology>
    </subcellularLocation>
</comment>
<dbReference type="AlphaFoldDB" id="A0A372GNC6"/>
<dbReference type="PROSITE" id="PS50850">
    <property type="entry name" value="MFS"/>
    <property type="match status" value="1"/>
</dbReference>
<feature type="transmembrane region" description="Helical" evidence="6">
    <location>
        <begin position="309"/>
        <end position="330"/>
    </location>
</feature>
<dbReference type="Gene3D" id="1.20.1250.20">
    <property type="entry name" value="MFS general substrate transporter like domains"/>
    <property type="match status" value="1"/>
</dbReference>
<feature type="transmembrane region" description="Helical" evidence="6">
    <location>
        <begin position="285"/>
        <end position="303"/>
    </location>
</feature>
<comment type="caution">
    <text evidence="8">The sequence shown here is derived from an EMBL/GenBank/DDBJ whole genome shotgun (WGS) entry which is preliminary data.</text>
</comment>
<evidence type="ECO:0000256" key="1">
    <source>
        <dbReference type="ARBA" id="ARBA00004651"/>
    </source>
</evidence>
<gene>
    <name evidence="8" type="ORF">D0T12_01105</name>
</gene>
<proteinExistence type="predicted"/>
<feature type="transmembrane region" description="Helical" evidence="6">
    <location>
        <begin position="83"/>
        <end position="101"/>
    </location>
</feature>
<evidence type="ECO:0000259" key="7">
    <source>
        <dbReference type="PROSITE" id="PS50850"/>
    </source>
</evidence>
<dbReference type="CDD" id="cd17339">
    <property type="entry name" value="MFS_NIMT_CynX_like"/>
    <property type="match status" value="1"/>
</dbReference>
<dbReference type="GO" id="GO:0005886">
    <property type="term" value="C:plasma membrane"/>
    <property type="evidence" value="ECO:0007669"/>
    <property type="project" value="UniProtKB-SubCell"/>
</dbReference>
<accession>A0A372GNC6</accession>
<feature type="domain" description="Major facilitator superfamily (MFS) profile" evidence="7">
    <location>
        <begin position="14"/>
        <end position="397"/>
    </location>
</feature>
<evidence type="ECO:0000313" key="9">
    <source>
        <dbReference type="Proteomes" id="UP000262882"/>
    </source>
</evidence>